<dbReference type="Proteomes" id="UP001381693">
    <property type="component" value="Unassembled WGS sequence"/>
</dbReference>
<protein>
    <submittedName>
        <fullName evidence="2">Uncharacterized protein</fullName>
    </submittedName>
</protein>
<feature type="non-terminal residue" evidence="2">
    <location>
        <position position="70"/>
    </location>
</feature>
<dbReference type="EMBL" id="JAXCGZ010002025">
    <property type="protein sequence ID" value="KAK7084629.1"/>
    <property type="molecule type" value="Genomic_DNA"/>
</dbReference>
<accession>A0AAN8XRW4</accession>
<feature type="region of interest" description="Disordered" evidence="1">
    <location>
        <begin position="30"/>
        <end position="57"/>
    </location>
</feature>
<comment type="caution">
    <text evidence="2">The sequence shown here is derived from an EMBL/GenBank/DDBJ whole genome shotgun (WGS) entry which is preliminary data.</text>
</comment>
<feature type="compositionally biased region" description="Acidic residues" evidence="1">
    <location>
        <begin position="35"/>
        <end position="55"/>
    </location>
</feature>
<evidence type="ECO:0000256" key="1">
    <source>
        <dbReference type="SAM" id="MobiDB-lite"/>
    </source>
</evidence>
<keyword evidence="3" id="KW-1185">Reference proteome</keyword>
<evidence type="ECO:0000313" key="3">
    <source>
        <dbReference type="Proteomes" id="UP001381693"/>
    </source>
</evidence>
<reference evidence="2 3" key="1">
    <citation type="submission" date="2023-11" db="EMBL/GenBank/DDBJ databases">
        <title>Halocaridina rubra genome assembly.</title>
        <authorList>
            <person name="Smith C."/>
        </authorList>
    </citation>
    <scope>NUCLEOTIDE SEQUENCE [LARGE SCALE GENOMIC DNA]</scope>
    <source>
        <strain evidence="2">EP-1</strain>
        <tissue evidence="2">Whole</tissue>
    </source>
</reference>
<sequence>MKQFHIVFPNGEDNGKRYAGIYLRFSTKSKTDYNDNYDDDDYGDDDFDEDYDDDDGKNYSLPISLLRGMG</sequence>
<name>A0AAN8XRW4_HALRR</name>
<gene>
    <name evidence="2" type="ORF">SK128_008172</name>
</gene>
<evidence type="ECO:0000313" key="2">
    <source>
        <dbReference type="EMBL" id="KAK7084629.1"/>
    </source>
</evidence>
<proteinExistence type="predicted"/>
<organism evidence="2 3">
    <name type="scientific">Halocaridina rubra</name>
    <name type="common">Hawaiian red shrimp</name>
    <dbReference type="NCBI Taxonomy" id="373956"/>
    <lineage>
        <taxon>Eukaryota</taxon>
        <taxon>Metazoa</taxon>
        <taxon>Ecdysozoa</taxon>
        <taxon>Arthropoda</taxon>
        <taxon>Crustacea</taxon>
        <taxon>Multicrustacea</taxon>
        <taxon>Malacostraca</taxon>
        <taxon>Eumalacostraca</taxon>
        <taxon>Eucarida</taxon>
        <taxon>Decapoda</taxon>
        <taxon>Pleocyemata</taxon>
        <taxon>Caridea</taxon>
        <taxon>Atyoidea</taxon>
        <taxon>Atyidae</taxon>
        <taxon>Halocaridina</taxon>
    </lineage>
</organism>
<dbReference type="AlphaFoldDB" id="A0AAN8XRW4"/>